<dbReference type="Ensembl" id="ENSCSET00000000938.1">
    <property type="protein sequence ID" value="ENSCSEP00000000910.1"/>
    <property type="gene ID" value="ENSCSEG00000000643.1"/>
</dbReference>
<dbReference type="Proteomes" id="UP000265120">
    <property type="component" value="Chromosome 11"/>
</dbReference>
<feature type="compositionally biased region" description="Acidic residues" evidence="1">
    <location>
        <begin position="207"/>
        <end position="216"/>
    </location>
</feature>
<evidence type="ECO:0000313" key="2">
    <source>
        <dbReference type="Ensembl" id="ENSCSEP00000000910.1"/>
    </source>
</evidence>
<dbReference type="PANTHER" id="PTHR15949:SF3">
    <property type="entry name" value="TESTIS-EXPRESSED PROTEIN 264"/>
    <property type="match status" value="1"/>
</dbReference>
<dbReference type="GeneID" id="103385724"/>
<proteinExistence type="predicted"/>
<evidence type="ECO:0000256" key="1">
    <source>
        <dbReference type="SAM" id="MobiDB-lite"/>
    </source>
</evidence>
<dbReference type="GO" id="GO:0005789">
    <property type="term" value="C:endoplasmic reticulum membrane"/>
    <property type="evidence" value="ECO:0007669"/>
    <property type="project" value="TreeGrafter"/>
</dbReference>
<dbReference type="RefSeq" id="XP_008317913.1">
    <property type="nucleotide sequence ID" value="XM_008319691.2"/>
</dbReference>
<dbReference type="OMA" id="YKNCGQL"/>
<dbReference type="GO" id="GO:0106300">
    <property type="term" value="P:protein-DNA covalent cross-linking repair"/>
    <property type="evidence" value="ECO:0007669"/>
    <property type="project" value="TreeGrafter"/>
</dbReference>
<reference evidence="2 3" key="1">
    <citation type="journal article" date="2014" name="Nat. Genet.">
        <title>Whole-genome sequence of a flatfish provides insights into ZW sex chromosome evolution and adaptation to a benthic lifestyle.</title>
        <authorList>
            <person name="Chen S."/>
            <person name="Zhang G."/>
            <person name="Shao C."/>
            <person name="Huang Q."/>
            <person name="Liu G."/>
            <person name="Zhang P."/>
            <person name="Song W."/>
            <person name="An N."/>
            <person name="Chalopin D."/>
            <person name="Volff J.N."/>
            <person name="Hong Y."/>
            <person name="Li Q."/>
            <person name="Sha Z."/>
            <person name="Zhou H."/>
            <person name="Xie M."/>
            <person name="Yu Q."/>
            <person name="Liu Y."/>
            <person name="Xiang H."/>
            <person name="Wang N."/>
            <person name="Wu K."/>
            <person name="Yang C."/>
            <person name="Zhou Q."/>
            <person name="Liao X."/>
            <person name="Yang L."/>
            <person name="Hu Q."/>
            <person name="Zhang J."/>
            <person name="Meng L."/>
            <person name="Jin L."/>
            <person name="Tian Y."/>
            <person name="Lian J."/>
            <person name="Yang J."/>
            <person name="Miao G."/>
            <person name="Liu S."/>
            <person name="Liang Z."/>
            <person name="Yan F."/>
            <person name="Li Y."/>
            <person name="Sun B."/>
            <person name="Zhang H."/>
            <person name="Zhang J."/>
            <person name="Zhu Y."/>
            <person name="Du M."/>
            <person name="Zhao Y."/>
            <person name="Schartl M."/>
            <person name="Tang Q."/>
            <person name="Wang J."/>
        </authorList>
    </citation>
    <scope>NUCLEOTIDE SEQUENCE</scope>
</reference>
<feature type="region of interest" description="Disordered" evidence="1">
    <location>
        <begin position="203"/>
        <end position="270"/>
    </location>
</feature>
<protein>
    <submittedName>
        <fullName evidence="2">Testis expressed 264, ER-phagy receptor</fullName>
    </submittedName>
</protein>
<dbReference type="GO" id="GO:0005634">
    <property type="term" value="C:nucleus"/>
    <property type="evidence" value="ECO:0007669"/>
    <property type="project" value="TreeGrafter"/>
</dbReference>
<feature type="compositionally biased region" description="Low complexity" evidence="1">
    <location>
        <begin position="217"/>
        <end position="244"/>
    </location>
</feature>
<reference evidence="2" key="3">
    <citation type="submission" date="2025-09" db="UniProtKB">
        <authorList>
            <consortium name="Ensembl"/>
        </authorList>
    </citation>
    <scope>IDENTIFICATION</scope>
</reference>
<dbReference type="GO" id="GO:0061709">
    <property type="term" value="P:reticulophagy"/>
    <property type="evidence" value="ECO:0007669"/>
    <property type="project" value="TreeGrafter"/>
</dbReference>
<reference evidence="2" key="2">
    <citation type="submission" date="2025-08" db="UniProtKB">
        <authorList>
            <consortium name="Ensembl"/>
        </authorList>
    </citation>
    <scope>IDENTIFICATION</scope>
</reference>
<dbReference type="OrthoDB" id="2140079at2759"/>
<name>A0A3P8UKU8_CYNSE</name>
<dbReference type="PANTHER" id="PTHR15949">
    <property type="entry name" value="TESTIS-EXPRESSED PROTEIN 264"/>
    <property type="match status" value="1"/>
</dbReference>
<keyword evidence="3" id="KW-1185">Reference proteome</keyword>
<evidence type="ECO:0000313" key="3">
    <source>
        <dbReference type="Proteomes" id="UP000265120"/>
    </source>
</evidence>
<dbReference type="GeneTree" id="ENSGT00390000016901"/>
<dbReference type="GO" id="GO:0000421">
    <property type="term" value="C:autophagosome membrane"/>
    <property type="evidence" value="ECO:0007669"/>
    <property type="project" value="TreeGrafter"/>
</dbReference>
<dbReference type="InParanoid" id="A0A3P8UKU8"/>
<sequence>MIMSEWLCLCVATITSLLLVAAYICLYSGLLSAITVVAGSPPIKKILFAYKYNEGPYRDCEKISRESLSIGPKLPCIYVFYDDPQKVTGPLCRCAVGSVLSEGETPADQELLKRYETSGFGVFSFPEVTHVVTAATSLPHTTFFSLLLRVKRVYPRLQHYIKERRLCAHPFLEICRGRHVQFMAPLARQGDFYVPETRQVEKKLSEPEESYSDTELSDSNSEYSSGSGVLLSDSPESSPAPSSVHSEDRRSSGAACPHEQDWKETAGQLDRDAVQKELGWWVVGEEE</sequence>
<feature type="compositionally biased region" description="Basic and acidic residues" evidence="1">
    <location>
        <begin position="258"/>
        <end position="270"/>
    </location>
</feature>
<accession>A0A3P8UKU8</accession>
<organism evidence="2 3">
    <name type="scientific">Cynoglossus semilaevis</name>
    <name type="common">Tongue sole</name>
    <dbReference type="NCBI Taxonomy" id="244447"/>
    <lineage>
        <taxon>Eukaryota</taxon>
        <taxon>Metazoa</taxon>
        <taxon>Chordata</taxon>
        <taxon>Craniata</taxon>
        <taxon>Vertebrata</taxon>
        <taxon>Euteleostomi</taxon>
        <taxon>Actinopterygii</taxon>
        <taxon>Neopterygii</taxon>
        <taxon>Teleostei</taxon>
        <taxon>Neoteleostei</taxon>
        <taxon>Acanthomorphata</taxon>
        <taxon>Carangaria</taxon>
        <taxon>Pleuronectiformes</taxon>
        <taxon>Pleuronectoidei</taxon>
        <taxon>Cynoglossidae</taxon>
        <taxon>Cynoglossinae</taxon>
        <taxon>Cynoglossus</taxon>
    </lineage>
</organism>
<dbReference type="AlphaFoldDB" id="A0A3P8UKU8"/>
<dbReference type="KEGG" id="csem:103385724"/>
<dbReference type="GO" id="GO:0005657">
    <property type="term" value="C:replication fork"/>
    <property type="evidence" value="ECO:0007669"/>
    <property type="project" value="TreeGrafter"/>
</dbReference>
<dbReference type="STRING" id="244447.ENSCSEP00000000910"/>